<dbReference type="Gene3D" id="3.40.50.2300">
    <property type="match status" value="2"/>
</dbReference>
<comment type="subcellular location">
    <subcellularLocation>
        <location evidence="1">Cell envelope</location>
    </subcellularLocation>
</comment>
<dbReference type="GO" id="GO:0030246">
    <property type="term" value="F:carbohydrate binding"/>
    <property type="evidence" value="ECO:0007669"/>
    <property type="project" value="UniProtKB-ARBA"/>
</dbReference>
<organism evidence="5 6">
    <name type="scientific">Mycolicibacterium tokaiense</name>
    <dbReference type="NCBI Taxonomy" id="39695"/>
    <lineage>
        <taxon>Bacteria</taxon>
        <taxon>Bacillati</taxon>
        <taxon>Actinomycetota</taxon>
        <taxon>Actinomycetes</taxon>
        <taxon>Mycobacteriales</taxon>
        <taxon>Mycobacteriaceae</taxon>
        <taxon>Mycolicibacterium</taxon>
    </lineage>
</organism>
<comment type="similarity">
    <text evidence="2">Belongs to the bacterial solute-binding protein 2 family.</text>
</comment>
<dbReference type="Pfam" id="PF13407">
    <property type="entry name" value="Peripla_BP_4"/>
    <property type="match status" value="1"/>
</dbReference>
<gene>
    <name evidence="5" type="primary">ytfQ_2</name>
    <name evidence="5" type="ORF">NCTC10821_05184</name>
</gene>
<dbReference type="GO" id="GO:0016787">
    <property type="term" value="F:hydrolase activity"/>
    <property type="evidence" value="ECO:0007669"/>
    <property type="project" value="UniProtKB-KW"/>
</dbReference>
<dbReference type="InterPro" id="IPR025997">
    <property type="entry name" value="SBP_2_dom"/>
</dbReference>
<keyword evidence="6" id="KW-1185">Reference proteome</keyword>
<dbReference type="Proteomes" id="UP000254978">
    <property type="component" value="Unassembled WGS sequence"/>
</dbReference>
<name>A0A378TN63_9MYCO</name>
<evidence type="ECO:0000256" key="1">
    <source>
        <dbReference type="ARBA" id="ARBA00004196"/>
    </source>
</evidence>
<dbReference type="PANTHER" id="PTHR46847">
    <property type="entry name" value="D-ALLOSE-BINDING PERIPLASMIC PROTEIN-RELATED"/>
    <property type="match status" value="1"/>
</dbReference>
<sequence length="340" mass="36030">MKEAVQQQIRRVFGAAVVAGTALALSGCSGVQLDGPAGGDAADCERKPEKVIGIDYPLTQLSIFNSLKSFAEERAEQRGYELLFTAANGDVQRQAEQVQTWVTQQVPAITTFALETSSMEPIAREARANCTVVVAYASQLENQDGYVGLSLEQSGRLLGEQALAWARTQTQPVKALILNNRDLQGGILRDDGLQATFPGGEGNIEIVATQKAGSREEGEEVTRTVLQAHPDLNMVLAFNDDGAIGAYQAFVNAGIAQDAPNVFIGGQDGSEEALQLVAQGGILRTTVALAIRDVGYAMVDVPADILEGENPDAASLELGLIAITADSPEINGLLDDYANR</sequence>
<dbReference type="EMBL" id="UGQT01000001">
    <property type="protein sequence ID" value="STZ61627.1"/>
    <property type="molecule type" value="Genomic_DNA"/>
</dbReference>
<dbReference type="EC" id="3.6.3.17" evidence="5"/>
<dbReference type="InterPro" id="IPR028082">
    <property type="entry name" value="Peripla_BP_I"/>
</dbReference>
<dbReference type="AlphaFoldDB" id="A0A378TN63"/>
<dbReference type="PANTHER" id="PTHR46847:SF1">
    <property type="entry name" value="D-ALLOSE-BINDING PERIPLASMIC PROTEIN-RELATED"/>
    <property type="match status" value="1"/>
</dbReference>
<dbReference type="SUPFAM" id="SSF53822">
    <property type="entry name" value="Periplasmic binding protein-like I"/>
    <property type="match status" value="1"/>
</dbReference>
<protein>
    <submittedName>
        <fullName evidence="5">Periplasmic binding protein/LacI transcriptional regulator</fullName>
        <ecNumber evidence="5">3.6.3.17</ecNumber>
    </submittedName>
</protein>
<accession>A0A378TN63</accession>
<keyword evidence="5" id="KW-0378">Hydrolase</keyword>
<evidence type="ECO:0000313" key="5">
    <source>
        <dbReference type="EMBL" id="STZ61627.1"/>
    </source>
</evidence>
<evidence type="ECO:0000313" key="6">
    <source>
        <dbReference type="Proteomes" id="UP000254978"/>
    </source>
</evidence>
<evidence type="ECO:0000256" key="2">
    <source>
        <dbReference type="ARBA" id="ARBA00007639"/>
    </source>
</evidence>
<proteinExistence type="inferred from homology"/>
<reference evidence="5 6" key="1">
    <citation type="submission" date="2018-06" db="EMBL/GenBank/DDBJ databases">
        <authorList>
            <consortium name="Pathogen Informatics"/>
            <person name="Doyle S."/>
        </authorList>
    </citation>
    <scope>NUCLEOTIDE SEQUENCE [LARGE SCALE GENOMIC DNA]</scope>
    <source>
        <strain evidence="5 6">NCTC10821</strain>
    </source>
</reference>
<dbReference type="GO" id="GO:0030313">
    <property type="term" value="C:cell envelope"/>
    <property type="evidence" value="ECO:0007669"/>
    <property type="project" value="UniProtKB-SubCell"/>
</dbReference>
<feature type="domain" description="Periplasmic binding protein" evidence="4">
    <location>
        <begin position="62"/>
        <end position="309"/>
    </location>
</feature>
<dbReference type="PROSITE" id="PS51257">
    <property type="entry name" value="PROKAR_LIPOPROTEIN"/>
    <property type="match status" value="1"/>
</dbReference>
<evidence type="ECO:0000256" key="3">
    <source>
        <dbReference type="ARBA" id="ARBA00022729"/>
    </source>
</evidence>
<keyword evidence="3" id="KW-0732">Signal</keyword>
<evidence type="ECO:0000259" key="4">
    <source>
        <dbReference type="Pfam" id="PF13407"/>
    </source>
</evidence>
<dbReference type="CDD" id="cd01536">
    <property type="entry name" value="PBP1_ABC_sugar_binding-like"/>
    <property type="match status" value="1"/>
</dbReference>